<dbReference type="AlphaFoldDB" id="A0AAN7WQE0"/>
<protein>
    <submittedName>
        <fullName evidence="1">Uncharacterized protein</fullName>
    </submittedName>
</protein>
<evidence type="ECO:0000313" key="1">
    <source>
        <dbReference type="EMBL" id="KAK5706372.1"/>
    </source>
</evidence>
<proteinExistence type="predicted"/>
<dbReference type="Proteomes" id="UP001310594">
    <property type="component" value="Unassembled WGS sequence"/>
</dbReference>
<evidence type="ECO:0000313" key="2">
    <source>
        <dbReference type="Proteomes" id="UP001310594"/>
    </source>
</evidence>
<comment type="caution">
    <text evidence="1">The sequence shown here is derived from an EMBL/GenBank/DDBJ whole genome shotgun (WGS) entry which is preliminary data.</text>
</comment>
<name>A0AAN7WQE0_9PEZI</name>
<reference evidence="1" key="1">
    <citation type="submission" date="2023-08" db="EMBL/GenBank/DDBJ databases">
        <title>Black Yeasts Isolated from many extreme environments.</title>
        <authorList>
            <person name="Coleine C."/>
            <person name="Stajich J.E."/>
            <person name="Selbmann L."/>
        </authorList>
    </citation>
    <scope>NUCLEOTIDE SEQUENCE</scope>
    <source>
        <strain evidence="1">CCFEE 5810</strain>
    </source>
</reference>
<dbReference type="EMBL" id="JAVRQU010000002">
    <property type="protein sequence ID" value="KAK5706372.1"/>
    <property type="molecule type" value="Genomic_DNA"/>
</dbReference>
<organism evidence="1 2">
    <name type="scientific">Elasticomyces elasticus</name>
    <dbReference type="NCBI Taxonomy" id="574655"/>
    <lineage>
        <taxon>Eukaryota</taxon>
        <taxon>Fungi</taxon>
        <taxon>Dikarya</taxon>
        <taxon>Ascomycota</taxon>
        <taxon>Pezizomycotina</taxon>
        <taxon>Dothideomycetes</taxon>
        <taxon>Dothideomycetidae</taxon>
        <taxon>Mycosphaerellales</taxon>
        <taxon>Teratosphaeriaceae</taxon>
        <taxon>Elasticomyces</taxon>
    </lineage>
</organism>
<accession>A0AAN7WQE0</accession>
<sequence>MPTPTELTLATSYSVRVGQFARECQVSNLIALVIRHVFDPSPDSRFQAEEALQLERTLSALYPVLMDEQVKFGKYCAALGMCTNALFMLLNDAEKRDGKDVLSAMEPLSTQIVVFSSRLFGDGEGLEYGTLSPYIPLSLYQAAVVQSRLYRRTGERCYGEALLTLKRLLGYFNKRWLVAGMS</sequence>
<gene>
    <name evidence="1" type="ORF">LTR97_001360</name>
</gene>